<protein>
    <recommendedName>
        <fullName evidence="2">F-box domain-containing protein</fullName>
    </recommendedName>
</protein>
<reference evidence="3" key="2">
    <citation type="submission" date="2023-06" db="EMBL/GenBank/DDBJ databases">
        <authorList>
            <consortium name="Lawrence Berkeley National Laboratory"/>
            <person name="Haridas S."/>
            <person name="Hensen N."/>
            <person name="Bonometti L."/>
            <person name="Westerberg I."/>
            <person name="Brannstrom I.O."/>
            <person name="Guillou S."/>
            <person name="Cros-Aarteil S."/>
            <person name="Calhoun S."/>
            <person name="Kuo A."/>
            <person name="Mondo S."/>
            <person name="Pangilinan J."/>
            <person name="Riley R."/>
            <person name="Labutti K."/>
            <person name="Andreopoulos B."/>
            <person name="Lipzen A."/>
            <person name="Chen C."/>
            <person name="Yanf M."/>
            <person name="Daum C."/>
            <person name="Ng V."/>
            <person name="Clum A."/>
            <person name="Steindorff A."/>
            <person name="Ohm R."/>
            <person name="Martin F."/>
            <person name="Silar P."/>
            <person name="Natvig D."/>
            <person name="Lalanne C."/>
            <person name="Gautier V."/>
            <person name="Ament-Velasquez S.L."/>
            <person name="Kruys A."/>
            <person name="Hutchinson M.I."/>
            <person name="Powell A.J."/>
            <person name="Barry K."/>
            <person name="Miller A.N."/>
            <person name="Grigoriev I.V."/>
            <person name="Debuchy R."/>
            <person name="Gladieux P."/>
            <person name="Thoren M.H."/>
            <person name="Johannesson H."/>
        </authorList>
    </citation>
    <scope>NUCLEOTIDE SEQUENCE</scope>
    <source>
        <strain evidence="3">CBS 118394</strain>
    </source>
</reference>
<accession>A0AAE0MGA7</accession>
<feature type="region of interest" description="Disordered" evidence="1">
    <location>
        <begin position="1"/>
        <end position="35"/>
    </location>
</feature>
<dbReference type="AlphaFoldDB" id="A0AAE0MGA7"/>
<comment type="caution">
    <text evidence="3">The sequence shown here is derived from an EMBL/GenBank/DDBJ whole genome shotgun (WGS) entry which is preliminary data.</text>
</comment>
<dbReference type="InterPro" id="IPR001810">
    <property type="entry name" value="F-box_dom"/>
</dbReference>
<feature type="domain" description="F-box" evidence="2">
    <location>
        <begin position="89"/>
        <end position="135"/>
    </location>
</feature>
<dbReference type="EMBL" id="JAUEDM010000001">
    <property type="protein sequence ID" value="KAK3331501.1"/>
    <property type="molecule type" value="Genomic_DNA"/>
</dbReference>
<evidence type="ECO:0000256" key="1">
    <source>
        <dbReference type="SAM" id="MobiDB-lite"/>
    </source>
</evidence>
<evidence type="ECO:0000259" key="2">
    <source>
        <dbReference type="PROSITE" id="PS50181"/>
    </source>
</evidence>
<sequence length="355" mass="40011">MAATRLPSQQQAGGTPSPPQRGGDPNPPPGRSSTEFQFEEDQADDIVRVVGWHRKDFSLCVISFDQREHSAVRDSIGSPFPRLSTPTHLGQLERLPLELIQDVLLCLDIRSLWRFRQLNLESRQMVNSLVAYRLVTSYALDVFCALLRTGLAAHVSLADLFLALCTKTCALCGEFAGFIFLLPWTRCCHACLRTSEQTRVQRWYHSEDVSSLLLSFNALPGRYGMLGDFIVRKSFPLASVWQVRENYGLHPPGKTGRTQLEETFTYLGACSLPWYDKRTGRLEHGISCAACQLAKDNSRSSKKTTTDWVLDAGGEKMFEQKEFLNHFRWCAGAQLRWSVSDEGRNRSCAMPRLGT</sequence>
<organism evidence="3 4">
    <name type="scientific">Apodospora peruviana</name>
    <dbReference type="NCBI Taxonomy" id="516989"/>
    <lineage>
        <taxon>Eukaryota</taxon>
        <taxon>Fungi</taxon>
        <taxon>Dikarya</taxon>
        <taxon>Ascomycota</taxon>
        <taxon>Pezizomycotina</taxon>
        <taxon>Sordariomycetes</taxon>
        <taxon>Sordariomycetidae</taxon>
        <taxon>Sordariales</taxon>
        <taxon>Lasiosphaeriaceae</taxon>
        <taxon>Apodospora</taxon>
    </lineage>
</organism>
<evidence type="ECO:0000313" key="4">
    <source>
        <dbReference type="Proteomes" id="UP001283341"/>
    </source>
</evidence>
<keyword evidence="4" id="KW-1185">Reference proteome</keyword>
<evidence type="ECO:0000313" key="3">
    <source>
        <dbReference type="EMBL" id="KAK3331501.1"/>
    </source>
</evidence>
<reference evidence="3" key="1">
    <citation type="journal article" date="2023" name="Mol. Phylogenet. Evol.">
        <title>Genome-scale phylogeny and comparative genomics of the fungal order Sordariales.</title>
        <authorList>
            <person name="Hensen N."/>
            <person name="Bonometti L."/>
            <person name="Westerberg I."/>
            <person name="Brannstrom I.O."/>
            <person name="Guillou S."/>
            <person name="Cros-Aarteil S."/>
            <person name="Calhoun S."/>
            <person name="Haridas S."/>
            <person name="Kuo A."/>
            <person name="Mondo S."/>
            <person name="Pangilinan J."/>
            <person name="Riley R."/>
            <person name="LaButti K."/>
            <person name="Andreopoulos B."/>
            <person name="Lipzen A."/>
            <person name="Chen C."/>
            <person name="Yan M."/>
            <person name="Daum C."/>
            <person name="Ng V."/>
            <person name="Clum A."/>
            <person name="Steindorff A."/>
            <person name="Ohm R.A."/>
            <person name="Martin F."/>
            <person name="Silar P."/>
            <person name="Natvig D.O."/>
            <person name="Lalanne C."/>
            <person name="Gautier V."/>
            <person name="Ament-Velasquez S.L."/>
            <person name="Kruys A."/>
            <person name="Hutchinson M.I."/>
            <person name="Powell A.J."/>
            <person name="Barry K."/>
            <person name="Miller A.N."/>
            <person name="Grigoriev I.V."/>
            <person name="Debuchy R."/>
            <person name="Gladieux P."/>
            <person name="Hiltunen Thoren M."/>
            <person name="Johannesson H."/>
        </authorList>
    </citation>
    <scope>NUCLEOTIDE SEQUENCE</scope>
    <source>
        <strain evidence="3">CBS 118394</strain>
    </source>
</reference>
<gene>
    <name evidence="3" type="ORF">B0H66DRAFT_580271</name>
</gene>
<dbReference type="PROSITE" id="PS50181">
    <property type="entry name" value="FBOX"/>
    <property type="match status" value="1"/>
</dbReference>
<dbReference type="Proteomes" id="UP001283341">
    <property type="component" value="Unassembled WGS sequence"/>
</dbReference>
<proteinExistence type="predicted"/>
<name>A0AAE0MGA7_9PEZI</name>
<feature type="compositionally biased region" description="Polar residues" evidence="1">
    <location>
        <begin position="1"/>
        <end position="14"/>
    </location>
</feature>